<dbReference type="Proteomes" id="UP001497482">
    <property type="component" value="Chromosome 7"/>
</dbReference>
<evidence type="ECO:0000313" key="3">
    <source>
        <dbReference type="Proteomes" id="UP001497482"/>
    </source>
</evidence>
<feature type="compositionally biased region" description="Gly residues" evidence="1">
    <location>
        <begin position="36"/>
        <end position="45"/>
    </location>
</feature>
<name>A0AAV2MEX3_KNICA</name>
<dbReference type="EMBL" id="OZ035829">
    <property type="protein sequence ID" value="CAL1611795.1"/>
    <property type="molecule type" value="Genomic_DNA"/>
</dbReference>
<evidence type="ECO:0000313" key="2">
    <source>
        <dbReference type="EMBL" id="CAL1611795.1"/>
    </source>
</evidence>
<evidence type="ECO:0000256" key="1">
    <source>
        <dbReference type="SAM" id="MobiDB-lite"/>
    </source>
</evidence>
<dbReference type="AlphaFoldDB" id="A0AAV2MEX3"/>
<keyword evidence="3" id="KW-1185">Reference proteome</keyword>
<reference evidence="2 3" key="1">
    <citation type="submission" date="2024-04" db="EMBL/GenBank/DDBJ databases">
        <authorList>
            <person name="Waldvogel A.-M."/>
            <person name="Schoenle A."/>
        </authorList>
    </citation>
    <scope>NUCLEOTIDE SEQUENCE [LARGE SCALE GENOMIC DNA]</scope>
</reference>
<accession>A0AAV2MEX3</accession>
<organism evidence="2 3">
    <name type="scientific">Knipowitschia caucasica</name>
    <name type="common">Caucasian dwarf goby</name>
    <name type="synonym">Pomatoschistus caucasicus</name>
    <dbReference type="NCBI Taxonomy" id="637954"/>
    <lineage>
        <taxon>Eukaryota</taxon>
        <taxon>Metazoa</taxon>
        <taxon>Chordata</taxon>
        <taxon>Craniata</taxon>
        <taxon>Vertebrata</taxon>
        <taxon>Euteleostomi</taxon>
        <taxon>Actinopterygii</taxon>
        <taxon>Neopterygii</taxon>
        <taxon>Teleostei</taxon>
        <taxon>Neoteleostei</taxon>
        <taxon>Acanthomorphata</taxon>
        <taxon>Gobiaria</taxon>
        <taxon>Gobiiformes</taxon>
        <taxon>Gobioidei</taxon>
        <taxon>Gobiidae</taxon>
        <taxon>Gobiinae</taxon>
        <taxon>Knipowitschia</taxon>
    </lineage>
</organism>
<protein>
    <submittedName>
        <fullName evidence="2">Uncharacterized protein</fullName>
    </submittedName>
</protein>
<sequence length="113" mass="11288">MQGRSGRGAPGGDVGHRRGGCGEHVGGLACSPCSTRGGGGGGTGGRMQSNRLATGSSSWFLAGVSARRFDDRAPRGTALVSRGSGGGSRGGGIRLWQGNRCGMVWVERVVTAG</sequence>
<gene>
    <name evidence="2" type="ORF">KC01_LOCUS38186</name>
</gene>
<feature type="region of interest" description="Disordered" evidence="1">
    <location>
        <begin position="25"/>
        <end position="51"/>
    </location>
</feature>
<proteinExistence type="predicted"/>